<dbReference type="STRING" id="1035195.HMPREF9997_01928"/>
<protein>
    <submittedName>
        <fullName evidence="1">Uncharacterized protein</fullName>
    </submittedName>
</protein>
<dbReference type="OrthoDB" id="63332at2"/>
<dbReference type="Proteomes" id="UP000010445">
    <property type="component" value="Unassembled WGS sequence"/>
</dbReference>
<dbReference type="EMBL" id="AMEM01000024">
    <property type="protein sequence ID" value="EKX89457.1"/>
    <property type="molecule type" value="Genomic_DNA"/>
</dbReference>
<proteinExistence type="predicted"/>
<sequence length="153" mass="17202">MSIDALVAPKTDWLTRYSLLYPLCEWCEINDVVFVVGQHNYDRGELVVSYLRGAGYNCDYASLALLGPTDKDDPRMARPDDTQEPVLAAIAGVFEDAAQVRGARVSHPSTYLEFQELIYRKRGIAFLDLSSIDYSNDTYGYDVLLTYLEGELS</sequence>
<keyword evidence="2" id="KW-1185">Reference proteome</keyword>
<evidence type="ECO:0000313" key="2">
    <source>
        <dbReference type="Proteomes" id="UP000010445"/>
    </source>
</evidence>
<gene>
    <name evidence="1" type="ORF">HMPREF9997_01928</name>
</gene>
<comment type="caution">
    <text evidence="1">The sequence shown here is derived from an EMBL/GenBank/DDBJ whole genome shotgun (WGS) entry which is preliminary data.</text>
</comment>
<dbReference type="HOGENOM" id="CLU_1710165_0_0_11"/>
<reference evidence="1 2" key="1">
    <citation type="submission" date="2012-05" db="EMBL/GenBank/DDBJ databases">
        <authorList>
            <person name="Weinstock G."/>
            <person name="Sodergren E."/>
            <person name="Lobos E.A."/>
            <person name="Fulton L."/>
            <person name="Fulton R."/>
            <person name="Courtney L."/>
            <person name="Fronick C."/>
            <person name="O'Laughlin M."/>
            <person name="Godfrey J."/>
            <person name="Wilson R.M."/>
            <person name="Miner T."/>
            <person name="Farmer C."/>
            <person name="Delehaunty K."/>
            <person name="Cordes M."/>
            <person name="Minx P."/>
            <person name="Tomlinson C."/>
            <person name="Chen J."/>
            <person name="Wollam A."/>
            <person name="Pepin K.H."/>
            <person name="Bhonagiri V."/>
            <person name="Zhang X."/>
            <person name="Suruliraj S."/>
            <person name="Warren W."/>
            <person name="Mitreva M."/>
            <person name="Mardis E.R."/>
            <person name="Wilson R.K."/>
        </authorList>
    </citation>
    <scope>NUCLEOTIDE SEQUENCE [LARGE SCALE GENOMIC DNA]</scope>
    <source>
        <strain evidence="1 2">F0235</strain>
    </source>
</reference>
<name>L1ME02_9CORY</name>
<accession>L1ME02</accession>
<organism evidence="1 2">
    <name type="scientific">Corynebacterium durum F0235</name>
    <dbReference type="NCBI Taxonomy" id="1035195"/>
    <lineage>
        <taxon>Bacteria</taxon>
        <taxon>Bacillati</taxon>
        <taxon>Actinomycetota</taxon>
        <taxon>Actinomycetes</taxon>
        <taxon>Mycobacteriales</taxon>
        <taxon>Corynebacteriaceae</taxon>
        <taxon>Corynebacterium</taxon>
    </lineage>
</organism>
<evidence type="ECO:0000313" key="1">
    <source>
        <dbReference type="EMBL" id="EKX89457.1"/>
    </source>
</evidence>
<dbReference type="AlphaFoldDB" id="L1ME02"/>
<dbReference type="RefSeq" id="WP_006064153.1">
    <property type="nucleotide sequence ID" value="NZ_KB290831.1"/>
</dbReference>